<reference evidence="1 2" key="1">
    <citation type="submission" date="2016-01" db="EMBL/GenBank/DDBJ databases">
        <title>Draft Genome Sequences of Seven Thermophilic Sporeformers Isolated from Foods.</title>
        <authorList>
            <person name="Berendsen E.M."/>
            <person name="Wells-Bennik M.H."/>
            <person name="Krawcyk A.O."/>
            <person name="De Jong A."/>
            <person name="Holsappel S."/>
            <person name="Eijlander R.T."/>
            <person name="Kuipers O.P."/>
        </authorList>
    </citation>
    <scope>NUCLEOTIDE SEQUENCE [LARGE SCALE GENOMIC DNA]</scope>
    <source>
        <strain evidence="1 2">B4119</strain>
    </source>
</reference>
<gene>
    <name evidence="1" type="ORF">B4119_4034</name>
</gene>
<dbReference type="InterPro" id="IPR024419">
    <property type="entry name" value="YvrJ"/>
</dbReference>
<dbReference type="Pfam" id="PF12841">
    <property type="entry name" value="YvrJ"/>
    <property type="match status" value="1"/>
</dbReference>
<comment type="caution">
    <text evidence="1">The sequence shown here is derived from an EMBL/GenBank/DDBJ whole genome shotgun (WGS) entry which is preliminary data.</text>
</comment>
<accession>A0A150M2C3</accession>
<dbReference type="RefSeq" id="WP_015863237.1">
    <property type="nucleotide sequence ID" value="NZ_LQYS01000016.1"/>
</dbReference>
<proteinExistence type="predicted"/>
<protein>
    <recommendedName>
        <fullName evidence="3">YvrJ family protein</fullName>
    </recommendedName>
</protein>
<evidence type="ECO:0008006" key="3">
    <source>
        <dbReference type="Google" id="ProtNLM"/>
    </source>
</evidence>
<dbReference type="EMBL" id="LQYS01000016">
    <property type="protein sequence ID" value="KYD18744.1"/>
    <property type="molecule type" value="Genomic_DNA"/>
</dbReference>
<dbReference type="PATRIC" id="fig|81408.3.peg.1988"/>
<dbReference type="AlphaFoldDB" id="A0A150M2C3"/>
<organism evidence="1 2">
    <name type="scientific">Saccharococcus caldoxylosilyticus</name>
    <dbReference type="NCBI Taxonomy" id="81408"/>
    <lineage>
        <taxon>Bacteria</taxon>
        <taxon>Bacillati</taxon>
        <taxon>Bacillota</taxon>
        <taxon>Bacilli</taxon>
        <taxon>Bacillales</taxon>
        <taxon>Anoxybacillaceae</taxon>
        <taxon>Saccharococcus</taxon>
    </lineage>
</organism>
<sequence>MDLFSMISEVSFPILVSIYLLYRMETKLDQLTKSIQDLTVALSRSPQNL</sequence>
<evidence type="ECO:0000313" key="1">
    <source>
        <dbReference type="EMBL" id="KYD18744.1"/>
    </source>
</evidence>
<evidence type="ECO:0000313" key="2">
    <source>
        <dbReference type="Proteomes" id="UP000075455"/>
    </source>
</evidence>
<dbReference type="STRING" id="81408.B4119_4034"/>
<dbReference type="Proteomes" id="UP000075455">
    <property type="component" value="Unassembled WGS sequence"/>
</dbReference>
<name>A0A150M2C3_9BACL</name>